<proteinExistence type="predicted"/>
<protein>
    <submittedName>
        <fullName evidence="3">PEF-CTERM protein sorting domain-containing protein</fullName>
    </submittedName>
</protein>
<gene>
    <name evidence="3" type="ORF">SAMN04488696_0116</name>
</gene>
<dbReference type="AlphaFoldDB" id="A0A1I4NLQ7"/>
<evidence type="ECO:0000259" key="2">
    <source>
        <dbReference type="PROSITE" id="PS50093"/>
    </source>
</evidence>
<name>A0A1I4NLQ7_9EURY</name>
<dbReference type="InterPro" id="IPR000601">
    <property type="entry name" value="PKD_dom"/>
</dbReference>
<dbReference type="PROSITE" id="PS50093">
    <property type="entry name" value="PKD"/>
    <property type="match status" value="1"/>
</dbReference>
<dbReference type="NCBIfam" id="TIGR03024">
    <property type="entry name" value="arch_PEF_CTERM"/>
    <property type="match status" value="1"/>
</dbReference>
<feature type="region of interest" description="Disordered" evidence="1">
    <location>
        <begin position="52"/>
        <end position="71"/>
    </location>
</feature>
<accession>A0A1I4NLQ7</accession>
<evidence type="ECO:0000313" key="4">
    <source>
        <dbReference type="Proteomes" id="UP000198535"/>
    </source>
</evidence>
<dbReference type="EMBL" id="FOUJ01000001">
    <property type="protein sequence ID" value="SFM16093.1"/>
    <property type="molecule type" value="Genomic_DNA"/>
</dbReference>
<keyword evidence="4" id="KW-1185">Reference proteome</keyword>
<evidence type="ECO:0000313" key="3">
    <source>
        <dbReference type="EMBL" id="SFM16093.1"/>
    </source>
</evidence>
<feature type="compositionally biased region" description="Polar residues" evidence="1">
    <location>
        <begin position="52"/>
        <end position="70"/>
    </location>
</feature>
<feature type="domain" description="PKD" evidence="2">
    <location>
        <begin position="131"/>
        <end position="190"/>
    </location>
</feature>
<dbReference type="STRING" id="487685.SAMN04488696_0116"/>
<dbReference type="InterPro" id="IPR017474">
    <property type="entry name" value="PEF_CTERM_C"/>
</dbReference>
<dbReference type="InterPro" id="IPR013783">
    <property type="entry name" value="Ig-like_fold"/>
</dbReference>
<reference evidence="4" key="1">
    <citation type="submission" date="2016-10" db="EMBL/GenBank/DDBJ databases">
        <authorList>
            <person name="Varghese N."/>
            <person name="Submissions S."/>
        </authorList>
    </citation>
    <scope>NUCLEOTIDE SEQUENCE [LARGE SCALE GENOMIC DNA]</scope>
    <source>
        <strain evidence="4">Mob M</strain>
    </source>
</reference>
<evidence type="ECO:0000256" key="1">
    <source>
        <dbReference type="SAM" id="MobiDB-lite"/>
    </source>
</evidence>
<dbReference type="CDD" id="cd00146">
    <property type="entry name" value="PKD"/>
    <property type="match status" value="1"/>
</dbReference>
<dbReference type="SMART" id="SM00089">
    <property type="entry name" value="PKD"/>
    <property type="match status" value="1"/>
</dbReference>
<dbReference type="RefSeq" id="WP_091931725.1">
    <property type="nucleotide sequence ID" value="NZ_FOUJ01000001.1"/>
</dbReference>
<dbReference type="OrthoDB" id="125336at2157"/>
<dbReference type="Pfam" id="PF26596">
    <property type="entry name" value="PEF-CTERM_ARCH"/>
    <property type="match status" value="1"/>
</dbReference>
<dbReference type="SUPFAM" id="SSF49299">
    <property type="entry name" value="PKD domain"/>
    <property type="match status" value="1"/>
</dbReference>
<dbReference type="InterPro" id="IPR022409">
    <property type="entry name" value="PKD/Chitinase_dom"/>
</dbReference>
<dbReference type="Gene3D" id="2.60.40.10">
    <property type="entry name" value="Immunoglobulins"/>
    <property type="match status" value="1"/>
</dbReference>
<sequence length="233" mass="25169">MDKRLILPIIIMFASVLLLSGLINFQAGQAQEDPDAGDVFPIVDDPTVVTQKADTSPAKQTTATSNNSSLVAPAPAPTATYYGGGVFSSSSVDDDEKKTTVAETEEKTTVIVVADFSYETDCLTANFTDLSENATSWDWDFGDGTVSELQNPEHTYTANGSYTVSLVAYADDTSNNASTEKLVIVECSEEEETEGPTKEEPTKEYPEEIPEFPTVAIPMVAIIGMAFFFSRKQ</sequence>
<dbReference type="Proteomes" id="UP000198535">
    <property type="component" value="Unassembled WGS sequence"/>
</dbReference>
<dbReference type="InterPro" id="IPR035986">
    <property type="entry name" value="PKD_dom_sf"/>
</dbReference>
<dbReference type="Pfam" id="PF18911">
    <property type="entry name" value="PKD_4"/>
    <property type="match status" value="1"/>
</dbReference>
<organism evidence="3 4">
    <name type="scientific">Methanolobus profundi</name>
    <dbReference type="NCBI Taxonomy" id="487685"/>
    <lineage>
        <taxon>Archaea</taxon>
        <taxon>Methanobacteriati</taxon>
        <taxon>Methanobacteriota</taxon>
        <taxon>Stenosarchaea group</taxon>
        <taxon>Methanomicrobia</taxon>
        <taxon>Methanosarcinales</taxon>
        <taxon>Methanosarcinaceae</taxon>
        <taxon>Methanolobus</taxon>
    </lineage>
</organism>